<gene>
    <name evidence="2" type="ORF">UFOVP653_13</name>
</gene>
<accession>A0A6J5N7Z8</accession>
<evidence type="ECO:0000313" key="2">
    <source>
        <dbReference type="EMBL" id="CAB4154592.1"/>
    </source>
</evidence>
<dbReference type="Gene3D" id="1.10.287.1080">
    <property type="entry name" value="MazG-like"/>
    <property type="match status" value="1"/>
</dbReference>
<feature type="domain" description="NTP pyrophosphohydrolase MazG-like" evidence="1">
    <location>
        <begin position="25"/>
        <end position="89"/>
    </location>
</feature>
<evidence type="ECO:0000259" key="1">
    <source>
        <dbReference type="Pfam" id="PF03819"/>
    </source>
</evidence>
<reference evidence="2" key="1">
    <citation type="submission" date="2020-04" db="EMBL/GenBank/DDBJ databases">
        <authorList>
            <person name="Chiriac C."/>
            <person name="Salcher M."/>
            <person name="Ghai R."/>
            <person name="Kavagutti S V."/>
        </authorList>
    </citation>
    <scope>NUCLEOTIDE SEQUENCE</scope>
</reference>
<proteinExistence type="predicted"/>
<dbReference type="SUPFAM" id="SSF101386">
    <property type="entry name" value="all-alpha NTP pyrophosphatases"/>
    <property type="match status" value="1"/>
</dbReference>
<name>A0A6J5N7Z8_9CAUD</name>
<protein>
    <submittedName>
        <fullName evidence="2">NTP-PPase_u3 domain containing protein</fullName>
    </submittedName>
</protein>
<dbReference type="Pfam" id="PF03819">
    <property type="entry name" value="MazG"/>
    <property type="match status" value="1"/>
</dbReference>
<dbReference type="EMBL" id="LR796613">
    <property type="protein sequence ID" value="CAB4154592.1"/>
    <property type="molecule type" value="Genomic_DNA"/>
</dbReference>
<organism evidence="2">
    <name type="scientific">uncultured Caudovirales phage</name>
    <dbReference type="NCBI Taxonomy" id="2100421"/>
    <lineage>
        <taxon>Viruses</taxon>
        <taxon>Duplodnaviria</taxon>
        <taxon>Heunggongvirae</taxon>
        <taxon>Uroviricota</taxon>
        <taxon>Caudoviricetes</taxon>
        <taxon>Peduoviridae</taxon>
        <taxon>Maltschvirus</taxon>
        <taxon>Maltschvirus maltsch</taxon>
    </lineage>
</organism>
<dbReference type="InterPro" id="IPR004518">
    <property type="entry name" value="MazG-like_dom"/>
</dbReference>
<sequence>MNTYEQLETSVIEWAKARQIIPNATPTSQLLKAFEEMGELAAGQARNNEPMIRDAVGDVLVCLINFCALRNISVTECLGEAYEEIKDRKGTLMPNGVFIKE</sequence>
<dbReference type="CDD" id="cd11540">
    <property type="entry name" value="NTP-PPase_u3"/>
    <property type="match status" value="1"/>
</dbReference>